<evidence type="ECO:0000313" key="2">
    <source>
        <dbReference type="Proteomes" id="UP000749471"/>
    </source>
</evidence>
<keyword evidence="2" id="KW-1185">Reference proteome</keyword>
<accession>A0ABS6E9A2</accession>
<sequence length="542" mass="63152">MIKVSQKFKESVYAPTRKTTAKVFFEILDNEAYNDNTSTVTSEAPISRKHQLTNKKRNMSHRYATFERDYFKLDGSFHIPPKPHEGDSELGWWSGDICNEEGIFNPYQVLEFNFTEEHNSMGLTITFDTMANEYASDFDIEVYGLDGTLIHKEVVTNNNYHLYVLIRGLDNYGKIKIIIKKWAKPFRRVRITEVDFGVVKNYEDDKLIKLNIIEQMNIISDTIPSNEIKFTIDNSSKEFNILNPEGFYRFLKERQEVTAAIGVEIREDEFEYVPMGKFYLTDWQSDEGAMTTTFTARDIFELLDQKEYVSITDTNLYDLAEDVLVKAEVKNYYIDEELKNINTLSFEKKLNSRKALQYIGIAGKAAIYQDRQGVLQIKQFKILDERDTQYIYFTGPDMFAGMIYVATDEGYDMKNITFDNVYKEPQIKLDKLVYSIVMVINEEEKQEVTFYNEGIKEGVSFKIDNPLINTVKHAQEVAEWIIEEYNLRAIYNINWRQNPALECGDIVLVEDSFNAKKLSRIIKQEFNYQGYLNGKTETKGGI</sequence>
<dbReference type="Proteomes" id="UP000749471">
    <property type="component" value="Unassembled WGS sequence"/>
</dbReference>
<comment type="caution">
    <text evidence="1">The sequence shown here is derived from an EMBL/GenBank/DDBJ whole genome shotgun (WGS) entry which is preliminary data.</text>
</comment>
<name>A0ABS6E9A2_9FIRM</name>
<reference evidence="1 2" key="1">
    <citation type="submission" date="2021-06" db="EMBL/GenBank/DDBJ databases">
        <authorList>
            <person name="Sun Q."/>
            <person name="Li D."/>
        </authorList>
    </citation>
    <scope>NUCLEOTIDE SEQUENCE [LARGE SCALE GENOMIC DNA]</scope>
    <source>
        <strain evidence="1 2">MSJ-40</strain>
    </source>
</reference>
<dbReference type="RefSeq" id="WP_216521211.1">
    <property type="nucleotide sequence ID" value="NZ_JAHLPM010000015.1"/>
</dbReference>
<gene>
    <name evidence="1" type="ORF">KQI42_15930</name>
</gene>
<evidence type="ECO:0000313" key="1">
    <source>
        <dbReference type="EMBL" id="MBU5439505.1"/>
    </source>
</evidence>
<organism evidence="1 2">
    <name type="scientific">Tissierella simiarum</name>
    <dbReference type="NCBI Taxonomy" id="2841534"/>
    <lineage>
        <taxon>Bacteria</taxon>
        <taxon>Bacillati</taxon>
        <taxon>Bacillota</taxon>
        <taxon>Tissierellia</taxon>
        <taxon>Tissierellales</taxon>
        <taxon>Tissierellaceae</taxon>
        <taxon>Tissierella</taxon>
    </lineage>
</organism>
<dbReference type="EMBL" id="JAHLPM010000015">
    <property type="protein sequence ID" value="MBU5439505.1"/>
    <property type="molecule type" value="Genomic_DNA"/>
</dbReference>
<protein>
    <submittedName>
        <fullName evidence="1">Uncharacterized protein</fullName>
    </submittedName>
</protein>
<proteinExistence type="predicted"/>